<dbReference type="PRINTS" id="PR00039">
    <property type="entry name" value="HTHLYSR"/>
</dbReference>
<evidence type="ECO:0000256" key="1">
    <source>
        <dbReference type="ARBA" id="ARBA00009437"/>
    </source>
</evidence>
<dbReference type="InterPro" id="IPR050950">
    <property type="entry name" value="HTH-type_LysR_regulators"/>
</dbReference>
<evidence type="ECO:0000313" key="7">
    <source>
        <dbReference type="Proteomes" id="UP000197596"/>
    </source>
</evidence>
<evidence type="ECO:0000256" key="4">
    <source>
        <dbReference type="ARBA" id="ARBA00023163"/>
    </source>
</evidence>
<name>A0A246WT16_9BURK</name>
<dbReference type="FunFam" id="1.10.10.10:FF:000001">
    <property type="entry name" value="LysR family transcriptional regulator"/>
    <property type="match status" value="1"/>
</dbReference>
<evidence type="ECO:0000256" key="2">
    <source>
        <dbReference type="ARBA" id="ARBA00023015"/>
    </source>
</evidence>
<proteinExistence type="inferred from homology"/>
<evidence type="ECO:0000313" key="6">
    <source>
        <dbReference type="EMBL" id="OWY30140.1"/>
    </source>
</evidence>
<dbReference type="Pfam" id="PF00126">
    <property type="entry name" value="HTH_1"/>
    <property type="match status" value="1"/>
</dbReference>
<dbReference type="PANTHER" id="PTHR30419:SF30">
    <property type="entry name" value="LYSR FAMILY TRANSCRIPTIONAL REGULATOR"/>
    <property type="match status" value="1"/>
</dbReference>
<dbReference type="Gene3D" id="3.40.190.10">
    <property type="entry name" value="Periplasmic binding protein-like II"/>
    <property type="match status" value="2"/>
</dbReference>
<dbReference type="PANTHER" id="PTHR30419">
    <property type="entry name" value="HTH-TYPE TRANSCRIPTIONAL REGULATOR YBHD"/>
    <property type="match status" value="1"/>
</dbReference>
<dbReference type="Pfam" id="PF03466">
    <property type="entry name" value="LysR_substrate"/>
    <property type="match status" value="1"/>
</dbReference>
<dbReference type="Proteomes" id="UP000197596">
    <property type="component" value="Unassembled WGS sequence"/>
</dbReference>
<organism evidence="6 7">
    <name type="scientific">Herbaspirillum robiniae</name>
    <dbReference type="NCBI Taxonomy" id="2014887"/>
    <lineage>
        <taxon>Bacteria</taxon>
        <taxon>Pseudomonadati</taxon>
        <taxon>Pseudomonadota</taxon>
        <taxon>Betaproteobacteria</taxon>
        <taxon>Burkholderiales</taxon>
        <taxon>Oxalobacteraceae</taxon>
        <taxon>Herbaspirillum</taxon>
    </lineage>
</organism>
<protein>
    <submittedName>
        <fullName evidence="6">LysR family transcriptional regulator</fullName>
    </submittedName>
</protein>
<keyword evidence="3" id="KW-0238">DNA-binding</keyword>
<comment type="similarity">
    <text evidence="1">Belongs to the LysR transcriptional regulatory family.</text>
</comment>
<dbReference type="GO" id="GO:0005829">
    <property type="term" value="C:cytosol"/>
    <property type="evidence" value="ECO:0007669"/>
    <property type="project" value="TreeGrafter"/>
</dbReference>
<evidence type="ECO:0000256" key="3">
    <source>
        <dbReference type="ARBA" id="ARBA00023125"/>
    </source>
</evidence>
<dbReference type="EMBL" id="NJGU01000003">
    <property type="protein sequence ID" value="OWY30140.1"/>
    <property type="molecule type" value="Genomic_DNA"/>
</dbReference>
<dbReference type="GO" id="GO:0003700">
    <property type="term" value="F:DNA-binding transcription factor activity"/>
    <property type="evidence" value="ECO:0007669"/>
    <property type="project" value="InterPro"/>
</dbReference>
<dbReference type="PROSITE" id="PS50931">
    <property type="entry name" value="HTH_LYSR"/>
    <property type="match status" value="1"/>
</dbReference>
<dbReference type="SUPFAM" id="SSF46785">
    <property type="entry name" value="Winged helix' DNA-binding domain"/>
    <property type="match status" value="1"/>
</dbReference>
<comment type="caution">
    <text evidence="6">The sequence shown here is derived from an EMBL/GenBank/DDBJ whole genome shotgun (WGS) entry which is preliminary data.</text>
</comment>
<evidence type="ECO:0000259" key="5">
    <source>
        <dbReference type="PROSITE" id="PS50931"/>
    </source>
</evidence>
<keyword evidence="4" id="KW-0804">Transcription</keyword>
<dbReference type="InterPro" id="IPR005119">
    <property type="entry name" value="LysR_subst-bd"/>
</dbReference>
<sequence>MTLDQLRAFVAVVEHGSIRAAARALDMGQSGLTQQIQRLEASLACTLFVRAHSGIGLTAHGSALLARARVILGEYERALQECSAADGELAGAVNVGVSSEAFAKLVPPVLRQLRERHPRVTVHLASGPSSLMLSGIREGRIDFALSLVSPGTDMLDLAETELLPADPCIIGRRGHPLQDATSIRQLAGAAWINTRPIGVAGTPGNRIADWFAASDLAPPHIVATVESLFDTLQLVAQSDYLFLGPRAALAPDGFGQRLTSIAVAEPIPAARISLIQRAAAPLGPAARELAAMLVSYARMAR</sequence>
<dbReference type="InterPro" id="IPR036388">
    <property type="entry name" value="WH-like_DNA-bd_sf"/>
</dbReference>
<dbReference type="AlphaFoldDB" id="A0A246WT16"/>
<dbReference type="InterPro" id="IPR036390">
    <property type="entry name" value="WH_DNA-bd_sf"/>
</dbReference>
<reference evidence="6 7" key="1">
    <citation type="submission" date="2017-06" db="EMBL/GenBank/DDBJ databases">
        <title>Herbaspirillum phytohormonus sp. nov., isolated from the root nodule of Robinia pseudoacacia in lead-zinc mine.</title>
        <authorList>
            <person name="Fan M."/>
            <person name="Lin Y."/>
        </authorList>
    </citation>
    <scope>NUCLEOTIDE SEQUENCE [LARGE SCALE GENOMIC DNA]</scope>
    <source>
        <strain evidence="6 7">HZ10</strain>
    </source>
</reference>
<dbReference type="RefSeq" id="WP_088750344.1">
    <property type="nucleotide sequence ID" value="NZ_CP193789.1"/>
</dbReference>
<keyword evidence="2" id="KW-0805">Transcription regulation</keyword>
<dbReference type="Gene3D" id="1.10.10.10">
    <property type="entry name" value="Winged helix-like DNA-binding domain superfamily/Winged helix DNA-binding domain"/>
    <property type="match status" value="1"/>
</dbReference>
<feature type="domain" description="HTH lysR-type" evidence="5">
    <location>
        <begin position="1"/>
        <end position="58"/>
    </location>
</feature>
<accession>A0A246WT16</accession>
<dbReference type="InterPro" id="IPR000847">
    <property type="entry name" value="LysR_HTH_N"/>
</dbReference>
<dbReference type="SUPFAM" id="SSF53850">
    <property type="entry name" value="Periplasmic binding protein-like II"/>
    <property type="match status" value="1"/>
</dbReference>
<dbReference type="GO" id="GO:0003677">
    <property type="term" value="F:DNA binding"/>
    <property type="evidence" value="ECO:0007669"/>
    <property type="project" value="UniProtKB-KW"/>
</dbReference>
<gene>
    <name evidence="6" type="ORF">CEJ42_05895</name>
</gene>